<evidence type="ECO:0000313" key="2">
    <source>
        <dbReference type="EMBL" id="RKQ84661.1"/>
    </source>
</evidence>
<dbReference type="AlphaFoldDB" id="A0A660KWI4"/>
<dbReference type="Proteomes" id="UP000267019">
    <property type="component" value="Unassembled WGS sequence"/>
</dbReference>
<dbReference type="EMBL" id="RBIJ01000003">
    <property type="protein sequence ID" value="RKQ84661.1"/>
    <property type="molecule type" value="Genomic_DNA"/>
</dbReference>
<keyword evidence="1" id="KW-0175">Coiled coil</keyword>
<sequence>MQGTRASTLRSLAWFFLGLGWGAALMLVESGDELSRVMLEKRELEGEIARLHKLLAEERERPLGPTAIRRLEIHFVGPSLEEGEEDELRRRLESQFRELVGVEAGALSRLPEALLYAAFPRDVAGESGVYRVRLRLAVVGPTTHLYVEAERLRGPSSPAPR</sequence>
<protein>
    <submittedName>
        <fullName evidence="2">Uncharacterized protein</fullName>
    </submittedName>
</protein>
<evidence type="ECO:0000313" key="3">
    <source>
        <dbReference type="Proteomes" id="UP000267019"/>
    </source>
</evidence>
<keyword evidence="3" id="KW-1185">Reference proteome</keyword>
<name>A0A660KWI4_9BACL</name>
<evidence type="ECO:0000256" key="1">
    <source>
        <dbReference type="SAM" id="Coils"/>
    </source>
</evidence>
<feature type="coiled-coil region" evidence="1">
    <location>
        <begin position="34"/>
        <end position="61"/>
    </location>
</feature>
<accession>A0A660KWI4</accession>
<reference evidence="2 3" key="1">
    <citation type="submission" date="2018-10" db="EMBL/GenBank/DDBJ databases">
        <title>Genomic Encyclopedia of Type Strains, Phase IV (KMG-IV): sequencing the most valuable type-strain genomes for metagenomic binning, comparative biology and taxonomic classification.</title>
        <authorList>
            <person name="Goeker M."/>
        </authorList>
    </citation>
    <scope>NUCLEOTIDE SEQUENCE [LARGE SCALE GENOMIC DNA]</scope>
    <source>
        <strain evidence="2 3">DSM 22653</strain>
    </source>
</reference>
<gene>
    <name evidence="2" type="ORF">C7438_1150</name>
</gene>
<organism evidence="2 3">
    <name type="scientific">Brockia lithotrophica</name>
    <dbReference type="NCBI Taxonomy" id="933949"/>
    <lineage>
        <taxon>Bacteria</taxon>
        <taxon>Bacillati</taxon>
        <taxon>Bacillota</taxon>
        <taxon>Bacilli</taxon>
        <taxon>Bacillales</taxon>
        <taxon>Bacillales Family X. Incertae Sedis</taxon>
        <taxon>Brockia</taxon>
    </lineage>
</organism>
<comment type="caution">
    <text evidence="2">The sequence shown here is derived from an EMBL/GenBank/DDBJ whole genome shotgun (WGS) entry which is preliminary data.</text>
</comment>
<proteinExistence type="predicted"/>
<dbReference type="RefSeq" id="WP_121444411.1">
    <property type="nucleotide sequence ID" value="NZ_RBIJ01000003.1"/>
</dbReference>